<dbReference type="OrthoDB" id="27473at2"/>
<gene>
    <name evidence="2" type="ORF">A1507_08350</name>
</gene>
<evidence type="ECO:0000313" key="3">
    <source>
        <dbReference type="Proteomes" id="UP000077857"/>
    </source>
</evidence>
<dbReference type="Proteomes" id="UP000077857">
    <property type="component" value="Unassembled WGS sequence"/>
</dbReference>
<feature type="domain" description="DUF5615" evidence="1">
    <location>
        <begin position="1"/>
        <end position="106"/>
    </location>
</feature>
<proteinExistence type="predicted"/>
<dbReference type="EMBL" id="LUUJ01000054">
    <property type="protein sequence ID" value="OAI18905.1"/>
    <property type="molecule type" value="Genomic_DNA"/>
</dbReference>
<evidence type="ECO:0000313" key="2">
    <source>
        <dbReference type="EMBL" id="OAI18905.1"/>
    </source>
</evidence>
<accession>A0A177NLV6</accession>
<dbReference type="AlphaFoldDB" id="A0A177NLV6"/>
<sequence>MKFLVDAQLPRQLAVGLNWRGHDTLHTLDLPLGNRTSDTEMNRISVEEQRVVISKDADFVNSFLLFGKPFKLLLISVGNISNRTLLELFDKNLPMMVAALASYDFIELTASQLIQHR</sequence>
<reference evidence="2 3" key="1">
    <citation type="submission" date="2016-03" db="EMBL/GenBank/DDBJ databases">
        <authorList>
            <person name="Ploux O."/>
        </authorList>
    </citation>
    <scope>NUCLEOTIDE SEQUENCE [LARGE SCALE GENOMIC DNA]</scope>
    <source>
        <strain evidence="2 3">R-45378</strain>
    </source>
</reference>
<dbReference type="InterPro" id="IPR041049">
    <property type="entry name" value="DUF5615"/>
</dbReference>
<dbReference type="RefSeq" id="WP_064039785.1">
    <property type="nucleotide sequence ID" value="NZ_LUUJ01000054.1"/>
</dbReference>
<evidence type="ECO:0000259" key="1">
    <source>
        <dbReference type="Pfam" id="PF18480"/>
    </source>
</evidence>
<protein>
    <recommendedName>
        <fullName evidence="1">DUF5615 domain-containing protein</fullName>
    </recommendedName>
</protein>
<dbReference type="Pfam" id="PF18480">
    <property type="entry name" value="DUF5615"/>
    <property type="match status" value="1"/>
</dbReference>
<organism evidence="2 3">
    <name type="scientific">Methylomonas koyamae</name>
    <dbReference type="NCBI Taxonomy" id="702114"/>
    <lineage>
        <taxon>Bacteria</taxon>
        <taxon>Pseudomonadati</taxon>
        <taxon>Pseudomonadota</taxon>
        <taxon>Gammaproteobacteria</taxon>
        <taxon>Methylococcales</taxon>
        <taxon>Methylococcaceae</taxon>
        <taxon>Methylomonas</taxon>
    </lineage>
</organism>
<comment type="caution">
    <text evidence="2">The sequence shown here is derived from an EMBL/GenBank/DDBJ whole genome shotgun (WGS) entry which is preliminary data.</text>
</comment>
<name>A0A177NLV6_9GAMM</name>